<evidence type="ECO:0000313" key="9">
    <source>
        <dbReference type="Proteomes" id="UP001329313"/>
    </source>
</evidence>
<sequence>MTLPRRPRRLPGLLVAVAAVALLVVAPLPAHAHDELIGSDPEDGVVLDAAPERIDLRYSAEPLAEPGSTQVRVVDPTGAEVQSGDPEVVDNGVIQAISADPAAVGTYTVTWRVVSSDGHPISGELTFSVGEESEPVAPQDEVDPPSDGILPPVATVVWIVIGLVVVALGGALVAVLMVRARRRDGGA</sequence>
<keyword evidence="5" id="KW-0472">Membrane</keyword>
<feature type="signal peptide" evidence="6">
    <location>
        <begin position="1"/>
        <end position="32"/>
    </location>
</feature>
<protein>
    <submittedName>
        <fullName evidence="8">Copper resistance protein CopC</fullName>
    </submittedName>
</protein>
<evidence type="ECO:0000259" key="7">
    <source>
        <dbReference type="Pfam" id="PF04234"/>
    </source>
</evidence>
<keyword evidence="4" id="KW-0186">Copper</keyword>
<dbReference type="GO" id="GO:0042597">
    <property type="term" value="C:periplasmic space"/>
    <property type="evidence" value="ECO:0007669"/>
    <property type="project" value="InterPro"/>
</dbReference>
<dbReference type="SUPFAM" id="SSF81296">
    <property type="entry name" value="E set domains"/>
    <property type="match status" value="1"/>
</dbReference>
<dbReference type="EMBL" id="CP137080">
    <property type="protein sequence ID" value="WOQ70443.1"/>
    <property type="molecule type" value="Genomic_DNA"/>
</dbReference>
<dbReference type="RefSeq" id="WP_330171524.1">
    <property type="nucleotide sequence ID" value="NZ_CP137080.1"/>
</dbReference>
<evidence type="ECO:0000256" key="6">
    <source>
        <dbReference type="SAM" id="SignalP"/>
    </source>
</evidence>
<keyword evidence="9" id="KW-1185">Reference proteome</keyword>
<dbReference type="PANTHER" id="PTHR34820">
    <property type="entry name" value="INNER MEMBRANE PROTEIN YEBZ"/>
    <property type="match status" value="1"/>
</dbReference>
<proteinExistence type="predicted"/>
<dbReference type="Gene3D" id="2.60.40.1220">
    <property type="match status" value="1"/>
</dbReference>
<evidence type="ECO:0000256" key="2">
    <source>
        <dbReference type="ARBA" id="ARBA00022723"/>
    </source>
</evidence>
<dbReference type="GO" id="GO:0030313">
    <property type="term" value="C:cell envelope"/>
    <property type="evidence" value="ECO:0007669"/>
    <property type="project" value="UniProtKB-SubCell"/>
</dbReference>
<accession>A0AAU0ML12</accession>
<feature type="domain" description="CopC" evidence="7">
    <location>
        <begin position="33"/>
        <end position="129"/>
    </location>
</feature>
<evidence type="ECO:0000256" key="4">
    <source>
        <dbReference type="ARBA" id="ARBA00023008"/>
    </source>
</evidence>
<keyword evidence="5" id="KW-1133">Transmembrane helix</keyword>
<keyword evidence="5" id="KW-0812">Transmembrane</keyword>
<evidence type="ECO:0000313" key="8">
    <source>
        <dbReference type="EMBL" id="WOQ70443.1"/>
    </source>
</evidence>
<dbReference type="GO" id="GO:0046688">
    <property type="term" value="P:response to copper ion"/>
    <property type="evidence" value="ECO:0007669"/>
    <property type="project" value="InterPro"/>
</dbReference>
<dbReference type="Pfam" id="PF04234">
    <property type="entry name" value="CopC"/>
    <property type="match status" value="1"/>
</dbReference>
<feature type="chain" id="PRO_5043860360" evidence="6">
    <location>
        <begin position="33"/>
        <end position="187"/>
    </location>
</feature>
<reference evidence="8 9" key="1">
    <citation type="submission" date="2023-10" db="EMBL/GenBank/DDBJ databases">
        <title>Y20.</title>
        <authorList>
            <person name="Zhang G."/>
            <person name="Ding Y."/>
        </authorList>
    </citation>
    <scope>NUCLEOTIDE SEQUENCE [LARGE SCALE GENOMIC DNA]</scope>
    <source>
        <strain evidence="8 9">Y20</strain>
    </source>
</reference>
<dbReference type="InterPro" id="IPR014756">
    <property type="entry name" value="Ig_E-set"/>
</dbReference>
<dbReference type="GO" id="GO:0006825">
    <property type="term" value="P:copper ion transport"/>
    <property type="evidence" value="ECO:0007669"/>
    <property type="project" value="InterPro"/>
</dbReference>
<dbReference type="AlphaFoldDB" id="A0AAU0ML12"/>
<dbReference type="InterPro" id="IPR014755">
    <property type="entry name" value="Cu-Rt/internalin_Ig-like"/>
</dbReference>
<evidence type="ECO:0000256" key="3">
    <source>
        <dbReference type="ARBA" id="ARBA00022729"/>
    </source>
</evidence>
<gene>
    <name evidence="8" type="ORF">RYJ27_04335</name>
</gene>
<keyword evidence="3 6" id="KW-0732">Signal</keyword>
<dbReference type="KEGG" id="mliy:RYJ27_04335"/>
<dbReference type="InterPro" id="IPR007348">
    <property type="entry name" value="CopC_dom"/>
</dbReference>
<comment type="subcellular location">
    <subcellularLocation>
        <location evidence="1">Cell envelope</location>
    </subcellularLocation>
</comment>
<keyword evidence="2" id="KW-0479">Metal-binding</keyword>
<evidence type="ECO:0000256" key="5">
    <source>
        <dbReference type="SAM" id="Phobius"/>
    </source>
</evidence>
<organism evidence="8 9">
    <name type="scientific">Microbacterium limosum</name>
    <dbReference type="NCBI Taxonomy" id="3079935"/>
    <lineage>
        <taxon>Bacteria</taxon>
        <taxon>Bacillati</taxon>
        <taxon>Actinomycetota</taxon>
        <taxon>Actinomycetes</taxon>
        <taxon>Micrococcales</taxon>
        <taxon>Microbacteriaceae</taxon>
        <taxon>Microbacterium</taxon>
    </lineage>
</organism>
<feature type="transmembrane region" description="Helical" evidence="5">
    <location>
        <begin position="156"/>
        <end position="178"/>
    </location>
</feature>
<dbReference type="PANTHER" id="PTHR34820:SF4">
    <property type="entry name" value="INNER MEMBRANE PROTEIN YEBZ"/>
    <property type="match status" value="1"/>
</dbReference>
<dbReference type="GO" id="GO:0005507">
    <property type="term" value="F:copper ion binding"/>
    <property type="evidence" value="ECO:0007669"/>
    <property type="project" value="InterPro"/>
</dbReference>
<dbReference type="InterPro" id="IPR032694">
    <property type="entry name" value="CopC/D"/>
</dbReference>
<dbReference type="Proteomes" id="UP001329313">
    <property type="component" value="Chromosome"/>
</dbReference>
<dbReference type="GO" id="GO:0005886">
    <property type="term" value="C:plasma membrane"/>
    <property type="evidence" value="ECO:0007669"/>
    <property type="project" value="TreeGrafter"/>
</dbReference>
<evidence type="ECO:0000256" key="1">
    <source>
        <dbReference type="ARBA" id="ARBA00004196"/>
    </source>
</evidence>
<name>A0AAU0ML12_9MICO</name>